<protein>
    <recommendedName>
        <fullName evidence="5">HTH araC/xylS-type domain-containing protein</fullName>
    </recommendedName>
</protein>
<organism evidence="6 7">
    <name type="scientific">Rhodosalinus halophilus</name>
    <dbReference type="NCBI Taxonomy" id="2259333"/>
    <lineage>
        <taxon>Bacteria</taxon>
        <taxon>Pseudomonadati</taxon>
        <taxon>Pseudomonadota</taxon>
        <taxon>Alphaproteobacteria</taxon>
        <taxon>Rhodobacterales</taxon>
        <taxon>Paracoccaceae</taxon>
        <taxon>Rhodosalinus</taxon>
    </lineage>
</organism>
<dbReference type="InterPro" id="IPR050204">
    <property type="entry name" value="AraC_XylS_family_regulators"/>
</dbReference>
<evidence type="ECO:0000256" key="4">
    <source>
        <dbReference type="SAM" id="MobiDB-lite"/>
    </source>
</evidence>
<keyword evidence="1" id="KW-0805">Transcription regulation</keyword>
<evidence type="ECO:0000313" key="6">
    <source>
        <dbReference type="EMBL" id="RBI83819.1"/>
    </source>
</evidence>
<dbReference type="Gene3D" id="1.10.10.60">
    <property type="entry name" value="Homeodomain-like"/>
    <property type="match status" value="1"/>
</dbReference>
<reference evidence="6 7" key="1">
    <citation type="submission" date="2018-07" db="EMBL/GenBank/DDBJ databases">
        <title>Rhodosalinus sp. strain E84T genomic sequence and assembly.</title>
        <authorList>
            <person name="Liu Z.-W."/>
            <person name="Lu D.-C."/>
        </authorList>
    </citation>
    <scope>NUCLEOTIDE SEQUENCE [LARGE SCALE GENOMIC DNA]</scope>
    <source>
        <strain evidence="6 7">E84</strain>
    </source>
</reference>
<keyword evidence="3" id="KW-0804">Transcription</keyword>
<name>A0A365U846_9RHOB</name>
<comment type="caution">
    <text evidence="6">The sequence shown here is derived from an EMBL/GenBank/DDBJ whole genome shotgun (WGS) entry which is preliminary data.</text>
</comment>
<keyword evidence="7" id="KW-1185">Reference proteome</keyword>
<keyword evidence="2" id="KW-0238">DNA-binding</keyword>
<accession>A0A365U846</accession>
<dbReference type="SMART" id="SM00342">
    <property type="entry name" value="HTH_ARAC"/>
    <property type="match status" value="1"/>
</dbReference>
<evidence type="ECO:0000259" key="5">
    <source>
        <dbReference type="PROSITE" id="PS01124"/>
    </source>
</evidence>
<dbReference type="EMBL" id="QNTQ01000014">
    <property type="protein sequence ID" value="RBI83819.1"/>
    <property type="molecule type" value="Genomic_DNA"/>
</dbReference>
<evidence type="ECO:0000256" key="3">
    <source>
        <dbReference type="ARBA" id="ARBA00023163"/>
    </source>
</evidence>
<dbReference type="RefSeq" id="WP_113290159.1">
    <property type="nucleotide sequence ID" value="NZ_QNTQ01000014.1"/>
</dbReference>
<proteinExistence type="predicted"/>
<dbReference type="GO" id="GO:0043565">
    <property type="term" value="F:sequence-specific DNA binding"/>
    <property type="evidence" value="ECO:0007669"/>
    <property type="project" value="InterPro"/>
</dbReference>
<sequence>MQDMRAVAGRASEGREPPRRACPGDLGGPVIRPVATAFGQVAEIVGAGSLKPIVSDGARVDFHPAQQIRAACRVARLGPTTVTETVSSGHDVAVPAQEWPSLMLQMGGRSRVRHGRIIIRARAGDGLIMPPGSRRSRAEAANKQAFRGLCIPLPKETVAQAWRGIGPVHLRGDTAAHATLLGLVRLLYAEIEGGSRLLSRPSVSEGWINLLVEAVAQAAETAVLGGRGEPVRRAAQLVQQAEDAIQADLAEIASPTDLALRCGVSLRTLQAAFAAERGHSPQAALNLMRLHAVRRSLADRAGPDTVTEAYGDCGVNHHSRFSAAYKRQFGEYPSETLKNR</sequence>
<dbReference type="Proteomes" id="UP000253370">
    <property type="component" value="Unassembled WGS sequence"/>
</dbReference>
<evidence type="ECO:0000313" key="7">
    <source>
        <dbReference type="Proteomes" id="UP000253370"/>
    </source>
</evidence>
<dbReference type="PROSITE" id="PS01124">
    <property type="entry name" value="HTH_ARAC_FAMILY_2"/>
    <property type="match status" value="1"/>
</dbReference>
<feature type="domain" description="HTH araC/xylS-type" evidence="5">
    <location>
        <begin position="239"/>
        <end position="339"/>
    </location>
</feature>
<dbReference type="AlphaFoldDB" id="A0A365U846"/>
<evidence type="ECO:0000256" key="1">
    <source>
        <dbReference type="ARBA" id="ARBA00023015"/>
    </source>
</evidence>
<evidence type="ECO:0000256" key="2">
    <source>
        <dbReference type="ARBA" id="ARBA00023125"/>
    </source>
</evidence>
<dbReference type="PANTHER" id="PTHR46796">
    <property type="entry name" value="HTH-TYPE TRANSCRIPTIONAL ACTIVATOR RHAS-RELATED"/>
    <property type="match status" value="1"/>
</dbReference>
<feature type="region of interest" description="Disordered" evidence="4">
    <location>
        <begin position="1"/>
        <end position="27"/>
    </location>
</feature>
<dbReference type="InterPro" id="IPR018060">
    <property type="entry name" value="HTH_AraC"/>
</dbReference>
<gene>
    <name evidence="6" type="ORF">DRV85_14290</name>
</gene>
<dbReference type="GO" id="GO:0003700">
    <property type="term" value="F:DNA-binding transcription factor activity"/>
    <property type="evidence" value="ECO:0007669"/>
    <property type="project" value="InterPro"/>
</dbReference>
<dbReference type="Pfam" id="PF12833">
    <property type="entry name" value="HTH_18"/>
    <property type="match status" value="1"/>
</dbReference>